<name>A0A285NB53_NATPI</name>
<evidence type="ECO:0000313" key="3">
    <source>
        <dbReference type="Proteomes" id="UP000219453"/>
    </source>
</evidence>
<keyword evidence="3" id="KW-1185">Reference proteome</keyword>
<keyword evidence="1" id="KW-1133">Transmembrane helix</keyword>
<evidence type="ECO:0000256" key="1">
    <source>
        <dbReference type="SAM" id="Phobius"/>
    </source>
</evidence>
<gene>
    <name evidence="2" type="ORF">SAMN06269185_1064</name>
</gene>
<accession>A0A285NB53</accession>
<feature type="transmembrane region" description="Helical" evidence="1">
    <location>
        <begin position="128"/>
        <end position="148"/>
    </location>
</feature>
<evidence type="ECO:0000313" key="2">
    <source>
        <dbReference type="EMBL" id="SNZ06143.1"/>
    </source>
</evidence>
<keyword evidence="1" id="KW-0472">Membrane</keyword>
<dbReference type="EMBL" id="OBEJ01000001">
    <property type="protein sequence ID" value="SNZ06143.1"/>
    <property type="molecule type" value="Genomic_DNA"/>
</dbReference>
<organism evidence="2 3">
    <name type="scientific">Natronoarchaeum philippinense</name>
    <dbReference type="NCBI Taxonomy" id="558529"/>
    <lineage>
        <taxon>Archaea</taxon>
        <taxon>Methanobacteriati</taxon>
        <taxon>Methanobacteriota</taxon>
        <taxon>Stenosarchaea group</taxon>
        <taxon>Halobacteria</taxon>
        <taxon>Halobacteriales</taxon>
        <taxon>Natronoarchaeaceae</taxon>
    </lineage>
</organism>
<dbReference type="Proteomes" id="UP000219453">
    <property type="component" value="Unassembled WGS sequence"/>
</dbReference>
<dbReference type="RefSeq" id="WP_143824908.1">
    <property type="nucleotide sequence ID" value="NZ_OBEJ01000001.1"/>
</dbReference>
<keyword evidence="1" id="KW-0812">Transmembrane</keyword>
<reference evidence="2 3" key="1">
    <citation type="submission" date="2017-09" db="EMBL/GenBank/DDBJ databases">
        <authorList>
            <person name="Ehlers B."/>
            <person name="Leendertz F.H."/>
        </authorList>
    </citation>
    <scope>NUCLEOTIDE SEQUENCE [LARGE SCALE GENOMIC DNA]</scope>
    <source>
        <strain evidence="2 3">DSM 27208</strain>
    </source>
</reference>
<dbReference type="AlphaFoldDB" id="A0A285NB53"/>
<proteinExistence type="predicted"/>
<sequence length="149" mass="15833">MKGGLWTVVVVVVFLVAMMSGAVGTQTDQVTSTAQVDNESQTLTSSTWTDLDRADEVVRVHANETVRTDNGTVLDRGTDYKMDYQDAEIRATANSSAAGSAVNITYAYVTADETSRGVLALLGVLSPFLGYALLIIGAVVLISWLGVLK</sequence>
<protein>
    <submittedName>
        <fullName evidence="2">Uncharacterized protein</fullName>
    </submittedName>
</protein>